<dbReference type="InterPro" id="IPR051026">
    <property type="entry name" value="PI/PC_transfer"/>
</dbReference>
<dbReference type="InterPro" id="IPR036865">
    <property type="entry name" value="CRAL-TRIO_dom_sf"/>
</dbReference>
<reference evidence="2" key="1">
    <citation type="submission" date="2021-01" db="EMBL/GenBank/DDBJ databases">
        <authorList>
            <person name="Corre E."/>
            <person name="Pelletier E."/>
            <person name="Niang G."/>
            <person name="Scheremetjew M."/>
            <person name="Finn R."/>
            <person name="Kale V."/>
            <person name="Holt S."/>
            <person name="Cochrane G."/>
            <person name="Meng A."/>
            <person name="Brown T."/>
            <person name="Cohen L."/>
        </authorList>
    </citation>
    <scope>NUCLEOTIDE SEQUENCE</scope>
    <source>
        <strain evidence="2">CCMP3328</strain>
    </source>
</reference>
<feature type="domain" description="CRAL-TRIO" evidence="1">
    <location>
        <begin position="128"/>
        <end position="305"/>
    </location>
</feature>
<dbReference type="PROSITE" id="PS50191">
    <property type="entry name" value="CRAL_TRIO"/>
    <property type="match status" value="1"/>
</dbReference>
<accession>A0A7R9WS81</accession>
<gene>
    <name evidence="2" type="ORF">CAUS1442_LOCUS5203</name>
</gene>
<dbReference type="SUPFAM" id="SSF52087">
    <property type="entry name" value="CRAL/TRIO domain"/>
    <property type="match status" value="1"/>
</dbReference>
<dbReference type="SUPFAM" id="SSF46938">
    <property type="entry name" value="CRAL/TRIO N-terminal domain"/>
    <property type="match status" value="1"/>
</dbReference>
<proteinExistence type="predicted"/>
<protein>
    <recommendedName>
        <fullName evidence="1">CRAL-TRIO domain-containing protein</fullName>
    </recommendedName>
</protein>
<dbReference type="PANTHER" id="PTHR45657:SF1">
    <property type="entry name" value="CRAL-TRIO DOMAIN-CONTAINING PROTEIN YKL091C-RELATED"/>
    <property type="match status" value="1"/>
</dbReference>
<evidence type="ECO:0000259" key="1">
    <source>
        <dbReference type="PROSITE" id="PS50191"/>
    </source>
</evidence>
<dbReference type="SMART" id="SM00516">
    <property type="entry name" value="SEC14"/>
    <property type="match status" value="1"/>
</dbReference>
<dbReference type="PANTHER" id="PTHR45657">
    <property type="entry name" value="CRAL-TRIO DOMAIN-CONTAINING PROTEIN YKL091C-RELATED"/>
    <property type="match status" value="1"/>
</dbReference>
<evidence type="ECO:0000313" key="2">
    <source>
        <dbReference type="EMBL" id="CAD8333102.1"/>
    </source>
</evidence>
<dbReference type="Gene3D" id="3.40.525.10">
    <property type="entry name" value="CRAL-TRIO lipid binding domain"/>
    <property type="match status" value="1"/>
</dbReference>
<name>A0A7R9WS81_9STRA</name>
<sequence>MATSKMATEVTEVWDKAKLMGEGVENGGTEAIKSNPMLWGVPGHLTAEEADTFVRFKEEFLKRDQAFKDTVYSFGLEEGEVWALCRWLRARKFVYDDVIAMIEEATKTRDEAKKTGFYPNHQDSLGCGLSLYYDQYPQLYSGVAKTGCPLFISKPGILNVDAVECITTLDGIVKFHWYIMMHDFAQRLREQKKSNDKFNRFECCCVLDLSGLALSQLNSRTLAIIKEQAAIDSICFPETMSKMYIVNGPRFFGATWKIIKGWLDPRTASKVEVISDRKTWEKKLLENVDAHQLPSDYGGTGVATDVTLKKEVPGNIKRINSEIIALRGHGSSTHEIAADEQVTIAIYSKSKSGAKFTVVNAHAKAKGAEPFVTDFAFKHEGGDSATDRPTNKIITPTKIQGPVTLKVKADTMGSRWSSANFLVVYEVYEK</sequence>
<dbReference type="InterPro" id="IPR036273">
    <property type="entry name" value="CRAL/TRIO_N_dom_sf"/>
</dbReference>
<dbReference type="EMBL" id="HBEF01008270">
    <property type="protein sequence ID" value="CAD8333102.1"/>
    <property type="molecule type" value="Transcribed_RNA"/>
</dbReference>
<organism evidence="2">
    <name type="scientific">Craspedostauros australis</name>
    <dbReference type="NCBI Taxonomy" id="1486917"/>
    <lineage>
        <taxon>Eukaryota</taxon>
        <taxon>Sar</taxon>
        <taxon>Stramenopiles</taxon>
        <taxon>Ochrophyta</taxon>
        <taxon>Bacillariophyta</taxon>
        <taxon>Bacillariophyceae</taxon>
        <taxon>Bacillariophycidae</taxon>
        <taxon>Naviculales</taxon>
        <taxon>Naviculaceae</taxon>
        <taxon>Craspedostauros</taxon>
    </lineage>
</organism>
<dbReference type="CDD" id="cd00170">
    <property type="entry name" value="SEC14"/>
    <property type="match status" value="1"/>
</dbReference>
<dbReference type="InterPro" id="IPR001251">
    <property type="entry name" value="CRAL-TRIO_dom"/>
</dbReference>
<dbReference type="Pfam" id="PF00650">
    <property type="entry name" value="CRAL_TRIO"/>
    <property type="match status" value="1"/>
</dbReference>
<dbReference type="AlphaFoldDB" id="A0A7R9WS81"/>